<feature type="transmembrane region" description="Helical" evidence="1">
    <location>
        <begin position="51"/>
        <end position="71"/>
    </location>
</feature>
<keyword evidence="3" id="KW-1185">Reference proteome</keyword>
<accession>A0A266Q6V6</accession>
<keyword evidence="1" id="KW-0472">Membrane</keyword>
<reference evidence="3" key="1">
    <citation type="submission" date="2017-05" db="EMBL/GenBank/DDBJ databases">
        <authorList>
            <person name="Barney B.M."/>
        </authorList>
    </citation>
    <scope>NUCLEOTIDE SEQUENCE [LARGE SCALE GENOMIC DNA]</scope>
    <source>
        <strain evidence="3">PSBB022</strain>
    </source>
</reference>
<evidence type="ECO:0000313" key="2">
    <source>
        <dbReference type="EMBL" id="OZY85613.1"/>
    </source>
</evidence>
<evidence type="ECO:0000256" key="1">
    <source>
        <dbReference type="SAM" id="Phobius"/>
    </source>
</evidence>
<feature type="transmembrane region" description="Helical" evidence="1">
    <location>
        <begin position="77"/>
        <end position="95"/>
    </location>
</feature>
<dbReference type="AlphaFoldDB" id="A0A266Q6V6"/>
<dbReference type="EMBL" id="NHNI01000001">
    <property type="protein sequence ID" value="OZY85613.1"/>
    <property type="molecule type" value="Genomic_DNA"/>
</dbReference>
<comment type="caution">
    <text evidence="2">The sequence shown here is derived from an EMBL/GenBank/DDBJ whole genome shotgun (WGS) entry which is preliminary data.</text>
</comment>
<protein>
    <submittedName>
        <fullName evidence="2">Iron uptake protein</fullName>
    </submittedName>
</protein>
<keyword evidence="1" id="KW-1133">Transmembrane helix</keyword>
<keyword evidence="1" id="KW-0812">Transmembrane</keyword>
<gene>
    <name evidence="2" type="ORF">CBP51_00740</name>
</gene>
<dbReference type="RefSeq" id="WP_094983484.1">
    <property type="nucleotide sequence ID" value="NZ_NHNI01000001.1"/>
</dbReference>
<proteinExistence type="predicted"/>
<dbReference type="Proteomes" id="UP000216101">
    <property type="component" value="Unassembled WGS sequence"/>
</dbReference>
<evidence type="ECO:0000313" key="3">
    <source>
        <dbReference type="Proteomes" id="UP000216101"/>
    </source>
</evidence>
<feature type="transmembrane region" description="Helical" evidence="1">
    <location>
        <begin position="17"/>
        <end position="44"/>
    </location>
</feature>
<name>A0A266Q6V6_9GAMM</name>
<organism evidence="2 3">
    <name type="scientific">Cellvibrio mixtus</name>
    <dbReference type="NCBI Taxonomy" id="39650"/>
    <lineage>
        <taxon>Bacteria</taxon>
        <taxon>Pseudomonadati</taxon>
        <taxon>Pseudomonadota</taxon>
        <taxon>Gammaproteobacteria</taxon>
        <taxon>Cellvibrionales</taxon>
        <taxon>Cellvibrionaceae</taxon>
        <taxon>Cellvibrio</taxon>
    </lineage>
</organism>
<sequence>MSAITSSSSAWHLVARIAAALLGGYAFTWGFTGLGMVGLVALGVDFHEAETAMLLLAFLVFLGMFLWAFAAANMVRVWALLVGGAVLMTSAAWALQRVLLG</sequence>